<reference evidence="1" key="2">
    <citation type="submission" date="2018-05" db="EMBL/GenBank/DDBJ databases">
        <title>OpunRS2 (Oryza punctata Reference Sequence Version 2).</title>
        <authorList>
            <person name="Zhang J."/>
            <person name="Kudrna D."/>
            <person name="Lee S."/>
            <person name="Talag J."/>
            <person name="Welchert J."/>
            <person name="Wing R.A."/>
        </authorList>
    </citation>
    <scope>NUCLEOTIDE SEQUENCE [LARGE SCALE GENOMIC DNA]</scope>
</reference>
<dbReference type="Proteomes" id="UP000026962">
    <property type="component" value="Chromosome 9"/>
</dbReference>
<organism evidence="1">
    <name type="scientific">Oryza punctata</name>
    <name type="common">Red rice</name>
    <dbReference type="NCBI Taxonomy" id="4537"/>
    <lineage>
        <taxon>Eukaryota</taxon>
        <taxon>Viridiplantae</taxon>
        <taxon>Streptophyta</taxon>
        <taxon>Embryophyta</taxon>
        <taxon>Tracheophyta</taxon>
        <taxon>Spermatophyta</taxon>
        <taxon>Magnoliopsida</taxon>
        <taxon>Liliopsida</taxon>
        <taxon>Poales</taxon>
        <taxon>Poaceae</taxon>
        <taxon>BOP clade</taxon>
        <taxon>Oryzoideae</taxon>
        <taxon>Oryzeae</taxon>
        <taxon>Oryzinae</taxon>
        <taxon>Oryza</taxon>
    </lineage>
</organism>
<reference evidence="1" key="1">
    <citation type="submission" date="2015-04" db="UniProtKB">
        <authorList>
            <consortium name="EnsemblPlants"/>
        </authorList>
    </citation>
    <scope>IDENTIFICATION</scope>
</reference>
<keyword evidence="2" id="KW-1185">Reference proteome</keyword>
<dbReference type="Gramene" id="OPUNC09G00460.1">
    <property type="protein sequence ID" value="OPUNC09G00460.1"/>
    <property type="gene ID" value="OPUNC09G00460"/>
</dbReference>
<accession>A0A0E0LYA5</accession>
<dbReference type="AlphaFoldDB" id="A0A0E0LYA5"/>
<proteinExistence type="predicted"/>
<evidence type="ECO:0000313" key="1">
    <source>
        <dbReference type="EnsemblPlants" id="OPUNC09G00460.1"/>
    </source>
</evidence>
<name>A0A0E0LYA5_ORYPU</name>
<protein>
    <submittedName>
        <fullName evidence="1">Uncharacterized protein</fullName>
    </submittedName>
</protein>
<evidence type="ECO:0000313" key="2">
    <source>
        <dbReference type="Proteomes" id="UP000026962"/>
    </source>
</evidence>
<sequence length="210" mass="23160">MEAAAVPEELHCMPSDGKQWRCFSISCKLVFAVKGAASVVAASSSGRQRVPGEIIQRRVKSVGEAALAGRRGGVAVAAAGGRWADKNGRRLEVYNEVLALLRGLGAAPPSAYEDAIWAHFHGLPACVDSGLIDALGFNAVARIDYRLWNLMASLGFNAVVSVRVSNETIDSSPSRYLWWWRWFLASWDVLYRWYFLFLLDEDECVIVSHV</sequence>
<dbReference type="HOGENOM" id="CLU_1311920_0_0_1"/>
<dbReference type="EnsemblPlants" id="OPUNC09G00460.1">
    <property type="protein sequence ID" value="OPUNC09G00460.1"/>
    <property type="gene ID" value="OPUNC09G00460"/>
</dbReference>
<dbReference type="STRING" id="4537.A0A0E0LYA5"/>